<proteinExistence type="predicted"/>
<dbReference type="Gene3D" id="1.10.10.10">
    <property type="entry name" value="Winged helix-like DNA-binding domain superfamily/Winged helix DNA-binding domain"/>
    <property type="match status" value="1"/>
</dbReference>
<evidence type="ECO:0000259" key="1">
    <source>
        <dbReference type="Pfam" id="PF01726"/>
    </source>
</evidence>
<gene>
    <name evidence="2" type="ORF">ACFWOQ_21055</name>
</gene>
<dbReference type="InterPro" id="IPR036388">
    <property type="entry name" value="WH-like_DNA-bd_sf"/>
</dbReference>
<evidence type="ECO:0000313" key="3">
    <source>
        <dbReference type="Proteomes" id="UP001598352"/>
    </source>
</evidence>
<comment type="caution">
    <text evidence="2">The sequence shown here is derived from an EMBL/GenBank/DDBJ whole genome shotgun (WGS) entry which is preliminary data.</text>
</comment>
<accession>A0ABW6F3D7</accession>
<dbReference type="SUPFAM" id="SSF46785">
    <property type="entry name" value="Winged helix' DNA-binding domain"/>
    <property type="match status" value="1"/>
</dbReference>
<name>A0ABW6F3D7_9ACTN</name>
<dbReference type="InterPro" id="IPR050077">
    <property type="entry name" value="LexA_repressor"/>
</dbReference>
<organism evidence="2 3">
    <name type="scientific">Streptomyces rubiginosohelvolus</name>
    <dbReference type="NCBI Taxonomy" id="67362"/>
    <lineage>
        <taxon>Bacteria</taxon>
        <taxon>Bacillati</taxon>
        <taxon>Actinomycetota</taxon>
        <taxon>Actinomycetes</taxon>
        <taxon>Kitasatosporales</taxon>
        <taxon>Streptomycetaceae</taxon>
        <taxon>Streptomyces</taxon>
    </lineage>
</organism>
<dbReference type="PANTHER" id="PTHR33516:SF2">
    <property type="entry name" value="LEXA REPRESSOR-RELATED"/>
    <property type="match status" value="1"/>
</dbReference>
<feature type="domain" description="LexA repressor DNA-binding" evidence="1">
    <location>
        <begin position="6"/>
        <end position="63"/>
    </location>
</feature>
<evidence type="ECO:0000313" key="2">
    <source>
        <dbReference type="EMBL" id="MFD4825066.1"/>
    </source>
</evidence>
<sequence length="94" mass="9893">MSRGPRPLTARQEAVMAVIRSSLAERGHGPTVREIGARVGLSSTSSVAHQLGRLEARGLIARTGRDWSTCVLVEEPPARRPGLRSRGPGGGVDG</sequence>
<dbReference type="PANTHER" id="PTHR33516">
    <property type="entry name" value="LEXA REPRESSOR"/>
    <property type="match status" value="1"/>
</dbReference>
<dbReference type="EMBL" id="JBHXKZ010000018">
    <property type="protein sequence ID" value="MFD4825066.1"/>
    <property type="molecule type" value="Genomic_DNA"/>
</dbReference>
<dbReference type="InterPro" id="IPR006199">
    <property type="entry name" value="LexA_DNA-bd_dom"/>
</dbReference>
<dbReference type="RefSeq" id="WP_382775024.1">
    <property type="nucleotide sequence ID" value="NZ_JBHXKZ010000018.1"/>
</dbReference>
<keyword evidence="3" id="KW-1185">Reference proteome</keyword>
<dbReference type="Proteomes" id="UP001598352">
    <property type="component" value="Unassembled WGS sequence"/>
</dbReference>
<dbReference type="Pfam" id="PF01726">
    <property type="entry name" value="LexA_DNA_bind"/>
    <property type="match status" value="1"/>
</dbReference>
<reference evidence="2 3" key="1">
    <citation type="submission" date="2024-09" db="EMBL/GenBank/DDBJ databases">
        <title>The Natural Products Discovery Center: Release of the First 8490 Sequenced Strains for Exploring Actinobacteria Biosynthetic Diversity.</title>
        <authorList>
            <person name="Kalkreuter E."/>
            <person name="Kautsar S.A."/>
            <person name="Yang D."/>
            <person name="Bader C.D."/>
            <person name="Teijaro C.N."/>
            <person name="Fluegel L."/>
            <person name="Davis C.M."/>
            <person name="Simpson J.R."/>
            <person name="Lauterbach L."/>
            <person name="Steele A.D."/>
            <person name="Gui C."/>
            <person name="Meng S."/>
            <person name="Li G."/>
            <person name="Viehrig K."/>
            <person name="Ye F."/>
            <person name="Su P."/>
            <person name="Kiefer A.F."/>
            <person name="Nichols A."/>
            <person name="Cepeda A.J."/>
            <person name="Yan W."/>
            <person name="Fan B."/>
            <person name="Jiang Y."/>
            <person name="Adhikari A."/>
            <person name="Zheng C.-J."/>
            <person name="Schuster L."/>
            <person name="Cowan T.M."/>
            <person name="Smanski M.J."/>
            <person name="Chevrette M.G."/>
            <person name="De Carvalho L.P.S."/>
            <person name="Shen B."/>
        </authorList>
    </citation>
    <scope>NUCLEOTIDE SEQUENCE [LARGE SCALE GENOMIC DNA]</scope>
    <source>
        <strain evidence="2 3">NPDC058428</strain>
    </source>
</reference>
<protein>
    <recommendedName>
        <fullName evidence="1">LexA repressor DNA-binding domain-containing protein</fullName>
    </recommendedName>
</protein>
<dbReference type="InterPro" id="IPR036390">
    <property type="entry name" value="WH_DNA-bd_sf"/>
</dbReference>